<evidence type="ECO:0000313" key="5">
    <source>
        <dbReference type="Proteomes" id="UP001224997"/>
    </source>
</evidence>
<dbReference type="InterPro" id="IPR029062">
    <property type="entry name" value="Class_I_gatase-like"/>
</dbReference>
<accession>A0ABT9JGH7</accession>
<evidence type="ECO:0000259" key="2">
    <source>
        <dbReference type="Pfam" id="PF07584"/>
    </source>
</evidence>
<proteinExistence type="predicted"/>
<dbReference type="CDD" id="cd03143">
    <property type="entry name" value="A4_beta-galactosidase_middle_domain"/>
    <property type="match status" value="1"/>
</dbReference>
<dbReference type="PANTHER" id="PTHR37464">
    <property type="entry name" value="BLL2463 PROTEIN"/>
    <property type="match status" value="1"/>
</dbReference>
<evidence type="ECO:0000259" key="3">
    <source>
        <dbReference type="Pfam" id="PF13709"/>
    </source>
</evidence>
<keyword evidence="1" id="KW-0812">Transmembrane</keyword>
<reference evidence="4 5" key="1">
    <citation type="submission" date="2023-08" db="EMBL/GenBank/DDBJ databases">
        <authorList>
            <person name="Park J.-S."/>
        </authorList>
    </citation>
    <scope>NUCLEOTIDE SEQUENCE [LARGE SCALE GENOMIC DNA]</scope>
    <source>
        <strain evidence="4 5">2205BS29-5</strain>
    </source>
</reference>
<dbReference type="InterPro" id="IPR025297">
    <property type="entry name" value="DUF4159"/>
</dbReference>
<feature type="domain" description="DUF4159" evidence="3">
    <location>
        <begin position="697"/>
        <end position="914"/>
    </location>
</feature>
<keyword evidence="5" id="KW-1185">Reference proteome</keyword>
<dbReference type="SUPFAM" id="SSF52317">
    <property type="entry name" value="Class I glutamine amidotransferase-like"/>
    <property type="match status" value="1"/>
</dbReference>
<dbReference type="InterPro" id="IPR024163">
    <property type="entry name" value="Aerotolerance_reg_N"/>
</dbReference>
<dbReference type="Gene3D" id="3.40.50.12140">
    <property type="entry name" value="Domain of unknown function DUF4159"/>
    <property type="match status" value="1"/>
</dbReference>
<dbReference type="Pfam" id="PF07584">
    <property type="entry name" value="BatA"/>
    <property type="match status" value="1"/>
</dbReference>
<dbReference type="NCBIfam" id="TIGR02226">
    <property type="entry name" value="two_anch"/>
    <property type="match status" value="1"/>
</dbReference>
<evidence type="ECO:0000256" key="1">
    <source>
        <dbReference type="SAM" id="Phobius"/>
    </source>
</evidence>
<feature type="domain" description="Aerotolerance regulator N-terminal" evidence="2">
    <location>
        <begin position="7"/>
        <end position="81"/>
    </location>
</feature>
<keyword evidence="1" id="KW-0472">Membrane</keyword>
<keyword evidence="1" id="KW-1133">Transmembrane helix</keyword>
<evidence type="ECO:0000313" key="4">
    <source>
        <dbReference type="EMBL" id="MDP5308931.1"/>
    </source>
</evidence>
<comment type="caution">
    <text evidence="4">The sequence shown here is derived from an EMBL/GenBank/DDBJ whole genome shotgun (WGS) entry which is preliminary data.</text>
</comment>
<feature type="transmembrane region" description="Helical" evidence="1">
    <location>
        <begin position="6"/>
        <end position="26"/>
    </location>
</feature>
<dbReference type="PANTHER" id="PTHR37464:SF1">
    <property type="entry name" value="BLL2463 PROTEIN"/>
    <property type="match status" value="1"/>
</dbReference>
<dbReference type="InterPro" id="IPR011933">
    <property type="entry name" value="Double_TM_dom"/>
</dbReference>
<sequence>MLVLGPIGFAAPWLLAALIALPVLWLILRAMPPAPRRVAFPGVALLLGLADRVPVARRTPWWLLLLRLAAIAALILAFAGPVWKPVLQVPASGPLLVVLDAGWAAAPDWAGRQGRAERALAEAAAQGRPAALLLADGRADPGPLVLAPADTLLAGLRAAQPVSWATTYPDEPDALLADMPDGPLATLWIADGLDHPGRAALLAALAARGPVTVVPPSRPLRMLGLVEGEAPALMLAATGEAAGQDAPAILAIGPDPQGVSRELARLAPGAATGAGGITTRPVAIDLPPELRNRITRFQVEGDSHAGAVVLADDRVRRRKVGLVGDADRQAEGQQLLSPLHYLRRALAPGADLVEGGLGDVLDTAPDVVILVDQVEMAEAGELADWVEAGGLLIRFAGPRMAGFDRLIDEPLLPVILRQGGRDIGGALSWGDPRGLAPFAGDGIFAGLTAPADVAVRAQLMAQPAPELAGRTIAALSDNTPLITRDRRGEGQIVLVHVTANAEWSNLPLSGLFVEMLDRLVATARLTETAERADDREQPFWTPQTVLDGFGRAAPAEDLAPVPAADLAQGPGPGRPAGIYAAGERRVALNAGGGPVALAEWSGARVERRAETPGRDLKGWLLAAAALILVLDSLGSAAVARGGRVAAALLLGALLLVPPPAAWAQQGGGAQQGQGAQPADGEAAINPELIRAADEVALAYVLTGDEAVDEVSQEGLTGLSLALRQRTSVEPGRPVAIDLDRDDLAVLTLLYWPVTEDQPAPSPQAYLRLNHFLRSGGMILFDTRDGDLAGVGGPDMSAALRRLAAPLEVPPLAPIPEDHVLTRTFYLLDAFPGRWQGNPVWIEAPPAGAAAAEGVPFRQLNDGVSPVLIGGNSWAEAWAIDANGYPVYPIGRGWEGERQRELAFRFGINVVMYVLTGNYKSDQVHVPALLDRLRVEEELGP</sequence>
<name>A0ABT9JGH7_9RHOB</name>
<dbReference type="EMBL" id="JAVAMQ010000026">
    <property type="protein sequence ID" value="MDP5308931.1"/>
    <property type="molecule type" value="Genomic_DNA"/>
</dbReference>
<organism evidence="4 5">
    <name type="scientific">Paracoccus spongiarum</name>
    <dbReference type="NCBI Taxonomy" id="3064387"/>
    <lineage>
        <taxon>Bacteria</taxon>
        <taxon>Pseudomonadati</taxon>
        <taxon>Pseudomonadota</taxon>
        <taxon>Alphaproteobacteria</taxon>
        <taxon>Rhodobacterales</taxon>
        <taxon>Paracoccaceae</taxon>
        <taxon>Paracoccus</taxon>
    </lineage>
</organism>
<dbReference type="RefSeq" id="WP_305964764.1">
    <property type="nucleotide sequence ID" value="NZ_JAVAMQ010000026.1"/>
</dbReference>
<protein>
    <submittedName>
        <fullName evidence="4">DUF4159 domain-containing protein</fullName>
    </submittedName>
</protein>
<gene>
    <name evidence="4" type="ORF">Q5Y72_17775</name>
</gene>
<dbReference type="Gene3D" id="3.40.50.880">
    <property type="match status" value="1"/>
</dbReference>
<feature type="transmembrane region" description="Helical" evidence="1">
    <location>
        <begin position="61"/>
        <end position="83"/>
    </location>
</feature>
<dbReference type="Proteomes" id="UP001224997">
    <property type="component" value="Unassembled WGS sequence"/>
</dbReference>
<dbReference type="Pfam" id="PF13709">
    <property type="entry name" value="DUF4159"/>
    <property type="match status" value="1"/>
</dbReference>